<keyword evidence="2" id="KW-1185">Reference proteome</keyword>
<dbReference type="RefSeq" id="WP_104229789.1">
    <property type="nucleotide sequence ID" value="NZ_PSNW01000003.1"/>
</dbReference>
<evidence type="ECO:0000313" key="2">
    <source>
        <dbReference type="Proteomes" id="UP000238220"/>
    </source>
</evidence>
<dbReference type="Proteomes" id="UP000238220">
    <property type="component" value="Unassembled WGS sequence"/>
</dbReference>
<sequence length="71" mass="8007">MSQKAGCSTGLNEAALQATVQRLRAQGYYEVSHAEDASLLQPMQFMRRRESGMGLGDPDESIYWQVLWREG</sequence>
<name>A0A2S5TI52_9GAMM</name>
<accession>A0A2S5TI52</accession>
<comment type="caution">
    <text evidence="1">The sequence shown here is derived from an EMBL/GenBank/DDBJ whole genome shotgun (WGS) entry which is preliminary data.</text>
</comment>
<evidence type="ECO:0000313" key="1">
    <source>
        <dbReference type="EMBL" id="PPE74632.1"/>
    </source>
</evidence>
<dbReference type="AlphaFoldDB" id="A0A2S5TI52"/>
<organism evidence="1 2">
    <name type="scientific">Solimonas fluminis</name>
    <dbReference type="NCBI Taxonomy" id="2086571"/>
    <lineage>
        <taxon>Bacteria</taxon>
        <taxon>Pseudomonadati</taxon>
        <taxon>Pseudomonadota</taxon>
        <taxon>Gammaproteobacteria</taxon>
        <taxon>Nevskiales</taxon>
        <taxon>Nevskiaceae</taxon>
        <taxon>Solimonas</taxon>
    </lineage>
</organism>
<dbReference type="EMBL" id="PSNW01000003">
    <property type="protein sequence ID" value="PPE74632.1"/>
    <property type="molecule type" value="Genomic_DNA"/>
</dbReference>
<reference evidence="1 2" key="1">
    <citation type="submission" date="2018-02" db="EMBL/GenBank/DDBJ databases">
        <title>Genome sequencing of Solimonas sp. HR-BB.</title>
        <authorList>
            <person name="Lee Y."/>
            <person name="Jeon C.O."/>
        </authorList>
    </citation>
    <scope>NUCLEOTIDE SEQUENCE [LARGE SCALE GENOMIC DNA]</scope>
    <source>
        <strain evidence="1 2">HR-BB</strain>
    </source>
</reference>
<proteinExistence type="predicted"/>
<protein>
    <submittedName>
        <fullName evidence="1">Uncharacterized protein</fullName>
    </submittedName>
</protein>
<gene>
    <name evidence="1" type="ORF">C3942_07670</name>
</gene>